<keyword evidence="3" id="KW-1185">Reference proteome</keyword>
<keyword evidence="1" id="KW-0812">Transmembrane</keyword>
<evidence type="ECO:0000313" key="3">
    <source>
        <dbReference type="Proteomes" id="UP000618931"/>
    </source>
</evidence>
<feature type="transmembrane region" description="Helical" evidence="1">
    <location>
        <begin position="155"/>
        <end position="172"/>
    </location>
</feature>
<gene>
    <name evidence="2" type="ORF">I2H31_07920</name>
</gene>
<organism evidence="2 3">
    <name type="scientific">Hymenobacter ruricola</name>
    <dbReference type="NCBI Taxonomy" id="2791023"/>
    <lineage>
        <taxon>Bacteria</taxon>
        <taxon>Pseudomonadati</taxon>
        <taxon>Bacteroidota</taxon>
        <taxon>Cytophagia</taxon>
        <taxon>Cytophagales</taxon>
        <taxon>Hymenobacteraceae</taxon>
        <taxon>Hymenobacter</taxon>
    </lineage>
</organism>
<feature type="transmembrane region" description="Helical" evidence="1">
    <location>
        <begin position="114"/>
        <end position="135"/>
    </location>
</feature>
<comment type="caution">
    <text evidence="2">The sequence shown here is derived from an EMBL/GenBank/DDBJ whole genome shotgun (WGS) entry which is preliminary data.</text>
</comment>
<feature type="transmembrane region" description="Helical" evidence="1">
    <location>
        <begin position="12"/>
        <end position="33"/>
    </location>
</feature>
<accession>A0ABS0I248</accession>
<proteinExistence type="predicted"/>
<evidence type="ECO:0000256" key="1">
    <source>
        <dbReference type="SAM" id="Phobius"/>
    </source>
</evidence>
<dbReference type="Proteomes" id="UP000618931">
    <property type="component" value="Unassembled WGS sequence"/>
</dbReference>
<sequence length="197" mass="21672">MKVLLNLKHWQLFALQLGPSLVAHFFLFGTLQSGASMRFAFVMFAVEMLFFAGTLFGWLYAVATGLHDALPAGVSLHLKRFKTALFIPVFYIAAILTYLLSGVGAGALGGHVGLIALLVVPLHLFSMASILYCLYFTAKSLKAVELQRPLDLSDYLGELFLIWFFPIGVWLIQPRVNALFKATPLASTRSNSEQTGV</sequence>
<feature type="transmembrane region" description="Helical" evidence="1">
    <location>
        <begin position="39"/>
        <end position="63"/>
    </location>
</feature>
<protein>
    <submittedName>
        <fullName evidence="2">Uncharacterized protein</fullName>
    </submittedName>
</protein>
<evidence type="ECO:0000313" key="2">
    <source>
        <dbReference type="EMBL" id="MBF9221026.1"/>
    </source>
</evidence>
<keyword evidence="1" id="KW-0472">Membrane</keyword>
<reference evidence="2 3" key="1">
    <citation type="submission" date="2020-11" db="EMBL/GenBank/DDBJ databases">
        <authorList>
            <person name="Kim M.K."/>
        </authorList>
    </citation>
    <scope>NUCLEOTIDE SEQUENCE [LARGE SCALE GENOMIC DNA]</scope>
    <source>
        <strain evidence="2 3">BT662</strain>
    </source>
</reference>
<dbReference type="EMBL" id="JADQDM010000002">
    <property type="protein sequence ID" value="MBF9221026.1"/>
    <property type="molecule type" value="Genomic_DNA"/>
</dbReference>
<dbReference type="RefSeq" id="WP_196292442.1">
    <property type="nucleotide sequence ID" value="NZ_JADQDM010000002.1"/>
</dbReference>
<keyword evidence="1" id="KW-1133">Transmembrane helix</keyword>
<name>A0ABS0I248_9BACT</name>
<feature type="transmembrane region" description="Helical" evidence="1">
    <location>
        <begin position="84"/>
        <end position="108"/>
    </location>
</feature>